<evidence type="ECO:0000256" key="3">
    <source>
        <dbReference type="ARBA" id="ARBA00022490"/>
    </source>
</evidence>
<organism evidence="6 7">
    <name type="scientific">BD1-7 clade bacterium</name>
    <dbReference type="NCBI Taxonomy" id="2029982"/>
    <lineage>
        <taxon>Bacteria</taxon>
        <taxon>Pseudomonadati</taxon>
        <taxon>Pseudomonadota</taxon>
        <taxon>Gammaproteobacteria</taxon>
        <taxon>Cellvibrionales</taxon>
        <taxon>Spongiibacteraceae</taxon>
        <taxon>BD1-7 clade</taxon>
    </lineage>
</organism>
<dbReference type="EMBL" id="CACSIO010000012">
    <property type="protein sequence ID" value="CAA0109151.1"/>
    <property type="molecule type" value="Genomic_DNA"/>
</dbReference>
<comment type="similarity">
    <text evidence="2">Belongs to the DsrE/TusD family.</text>
</comment>
<comment type="subcellular location">
    <subcellularLocation>
        <location evidence="1">Cytoplasm</location>
    </subcellularLocation>
</comment>
<gene>
    <name evidence="6" type="primary">dsrE_1</name>
    <name evidence="5" type="synonym">dsrE_2</name>
    <name evidence="6" type="ORF">OPDIPICF_01438</name>
    <name evidence="5" type="ORF">OPDIPICF_03907</name>
</gene>
<dbReference type="GO" id="GO:0016783">
    <property type="term" value="F:sulfurtransferase activity"/>
    <property type="evidence" value="ECO:0007669"/>
    <property type="project" value="InterPro"/>
</dbReference>
<name>A0A5S9PVU9_9GAMM</name>
<dbReference type="AlphaFoldDB" id="A0A5S9PVU9"/>
<keyword evidence="4 6" id="KW-0808">Transferase</keyword>
<dbReference type="GO" id="GO:0002143">
    <property type="term" value="P:tRNA wobble position uridine thiolation"/>
    <property type="evidence" value="ECO:0007669"/>
    <property type="project" value="TreeGrafter"/>
</dbReference>
<dbReference type="PANTHER" id="PTHR34874:SF3">
    <property type="entry name" value="SULFURTRANSFERASE TUSD"/>
    <property type="match status" value="1"/>
</dbReference>
<dbReference type="GO" id="GO:0097163">
    <property type="term" value="F:sulfur carrier activity"/>
    <property type="evidence" value="ECO:0007669"/>
    <property type="project" value="TreeGrafter"/>
</dbReference>
<sequence>MPKSVAVMILASPYGGTSSQTALQYCEALLEQGHSIYRLFFYNEGAYNAIATSESSQDELNICSAWQQLVQSNKLDAVVCIASGLKRGVLDEPEAKRYEKPCAPLASGFELSGLGQWVDAVNNADQHIVFGG</sequence>
<dbReference type="Proteomes" id="UP000441399">
    <property type="component" value="Unassembled WGS sequence"/>
</dbReference>
<evidence type="ECO:0000256" key="1">
    <source>
        <dbReference type="ARBA" id="ARBA00004496"/>
    </source>
</evidence>
<dbReference type="InterPro" id="IPR027396">
    <property type="entry name" value="DsrEFH-like"/>
</dbReference>
<keyword evidence="7" id="KW-1185">Reference proteome</keyword>
<protein>
    <submittedName>
        <fullName evidence="6">Sulfurtransferase DsrE</fullName>
        <ecNumber evidence="6">2.8.1.-</ecNumber>
    </submittedName>
</protein>
<dbReference type="InterPro" id="IPR003787">
    <property type="entry name" value="Sulphur_relay_DsrE/F-like"/>
</dbReference>
<dbReference type="PANTHER" id="PTHR34874">
    <property type="entry name" value="PROTEIN YCHN"/>
    <property type="match status" value="1"/>
</dbReference>
<evidence type="ECO:0000313" key="6">
    <source>
        <dbReference type="EMBL" id="CAA0109151.1"/>
    </source>
</evidence>
<evidence type="ECO:0000313" key="5">
    <source>
        <dbReference type="EMBL" id="CAA0093854.1"/>
    </source>
</evidence>
<dbReference type="NCBIfam" id="NF001237">
    <property type="entry name" value="PRK00207.1"/>
    <property type="match status" value="1"/>
</dbReference>
<keyword evidence="3" id="KW-0963">Cytoplasm</keyword>
<dbReference type="EMBL" id="CACSIO010000003">
    <property type="protein sequence ID" value="CAA0093854.1"/>
    <property type="molecule type" value="Genomic_DNA"/>
</dbReference>
<dbReference type="NCBIfam" id="TIGR03012">
    <property type="entry name" value="sulf_tusD_dsrE"/>
    <property type="match status" value="1"/>
</dbReference>
<dbReference type="GO" id="GO:1990228">
    <property type="term" value="C:sulfurtransferase complex"/>
    <property type="evidence" value="ECO:0007669"/>
    <property type="project" value="TreeGrafter"/>
</dbReference>
<evidence type="ECO:0000313" key="7">
    <source>
        <dbReference type="Proteomes" id="UP000441399"/>
    </source>
</evidence>
<dbReference type="InterPro" id="IPR017463">
    <property type="entry name" value="Sulphur_relay_TusD/DsrE"/>
</dbReference>
<dbReference type="SUPFAM" id="SSF75169">
    <property type="entry name" value="DsrEFH-like"/>
    <property type="match status" value="1"/>
</dbReference>
<dbReference type="Gene3D" id="3.40.1260.10">
    <property type="entry name" value="DsrEFH-like"/>
    <property type="match status" value="1"/>
</dbReference>
<evidence type="ECO:0000256" key="4">
    <source>
        <dbReference type="ARBA" id="ARBA00022679"/>
    </source>
</evidence>
<dbReference type="Pfam" id="PF02635">
    <property type="entry name" value="DsrE"/>
    <property type="match status" value="1"/>
</dbReference>
<evidence type="ECO:0000256" key="2">
    <source>
        <dbReference type="ARBA" id="ARBA00007067"/>
    </source>
</evidence>
<reference evidence="6 7" key="1">
    <citation type="submission" date="2019-11" db="EMBL/GenBank/DDBJ databases">
        <authorList>
            <person name="Holert J."/>
        </authorList>
    </citation>
    <scope>NUCLEOTIDE SEQUENCE [LARGE SCALE GENOMIC DNA]</scope>
    <source>
        <strain evidence="6">SB11_3</strain>
    </source>
</reference>
<accession>A0A5S9PVU9</accession>
<dbReference type="EC" id="2.8.1.-" evidence="6"/>
<proteinExistence type="inferred from homology"/>